<gene>
    <name evidence="3" type="ORF">H9657_10785</name>
</gene>
<keyword evidence="2" id="KW-1133">Transmembrane helix</keyword>
<dbReference type="Proteomes" id="UP000604241">
    <property type="component" value="Unassembled WGS sequence"/>
</dbReference>
<evidence type="ECO:0000256" key="2">
    <source>
        <dbReference type="SAM" id="Phobius"/>
    </source>
</evidence>
<evidence type="ECO:0000313" key="3">
    <source>
        <dbReference type="EMBL" id="MBD7918756.1"/>
    </source>
</evidence>
<sequence length="471" mass="49300">MTDDLTARLERALHVQEHHEGDLRPDAAALADLHARVARGRRGRTTSYAAVAAVAAGVIGVAGWFGLQDRTAPEPAETPTPTPTVTATPTPGPTPEPSAAASAPPLEPVDLPGLPPMYRAPEGILDSAGKGRFVVAYSSGLYEPPGVDGQRRTLALSAPTGELYHLTDVTTHEVEPVRWSGSGAVRAQVWDSQGTSQVGTVDLRTGEVTVDPRLPDFVYWLGMSGDDELWSTPAAYSGEAGTLYVVPPEGTVREIPYPLHMLPALAPDGRSVVGSTPGGPLVAVDVATGSRTTLLVPAGQRCRVTAWLDATGVLGQCVDPPTGDSLRWNYDEHGGQVVRFDVTGGAYRTLARIGADGVVPGRGAQVRDGVVVTTAEPLLSSSGDCYEVCYGGAYLWSGGQAVPVTVDEEDQVCEVRVGSGGLLLRTGDPCYEGPVGEQWWLVDETTRAARLAAPAVDSDLGLGAKVVVEHP</sequence>
<comment type="caution">
    <text evidence="3">The sequence shown here is derived from an EMBL/GenBank/DDBJ whole genome shotgun (WGS) entry which is preliminary data.</text>
</comment>
<keyword evidence="2" id="KW-0812">Transmembrane</keyword>
<dbReference type="SUPFAM" id="SSF69304">
    <property type="entry name" value="Tricorn protease N-terminal domain"/>
    <property type="match status" value="1"/>
</dbReference>
<accession>A0ABR8QEA1</accession>
<proteinExistence type="predicted"/>
<feature type="region of interest" description="Disordered" evidence="1">
    <location>
        <begin position="70"/>
        <end position="105"/>
    </location>
</feature>
<feature type="transmembrane region" description="Helical" evidence="2">
    <location>
        <begin position="48"/>
        <end position="67"/>
    </location>
</feature>
<reference evidence="3 4" key="1">
    <citation type="submission" date="2020-08" db="EMBL/GenBank/DDBJ databases">
        <title>A Genomic Blueprint of the Chicken Gut Microbiome.</title>
        <authorList>
            <person name="Gilroy R."/>
            <person name="Ravi A."/>
            <person name="Getino M."/>
            <person name="Pursley I."/>
            <person name="Horton D.L."/>
            <person name="Alikhan N.-F."/>
            <person name="Baker D."/>
            <person name="Gharbi K."/>
            <person name="Hall N."/>
            <person name="Watson M."/>
            <person name="Adriaenssens E.M."/>
            <person name="Foster-Nyarko E."/>
            <person name="Jarju S."/>
            <person name="Secka A."/>
            <person name="Antonio M."/>
            <person name="Oren A."/>
            <person name="Chaudhuri R."/>
            <person name="La Ragione R.M."/>
            <person name="Hildebrand F."/>
            <person name="Pallen M.J."/>
        </authorList>
    </citation>
    <scope>NUCLEOTIDE SEQUENCE [LARGE SCALE GENOMIC DNA]</scope>
    <source>
        <strain evidence="3 4">Sa3CUA2</strain>
    </source>
</reference>
<organism evidence="3 4">
    <name type="scientific">Cellulomonas avistercoris</name>
    <dbReference type="NCBI Taxonomy" id="2762242"/>
    <lineage>
        <taxon>Bacteria</taxon>
        <taxon>Bacillati</taxon>
        <taxon>Actinomycetota</taxon>
        <taxon>Actinomycetes</taxon>
        <taxon>Micrococcales</taxon>
        <taxon>Cellulomonadaceae</taxon>
        <taxon>Cellulomonas</taxon>
    </lineage>
</organism>
<evidence type="ECO:0000313" key="4">
    <source>
        <dbReference type="Proteomes" id="UP000604241"/>
    </source>
</evidence>
<keyword evidence="4" id="KW-1185">Reference proteome</keyword>
<protein>
    <submittedName>
        <fullName evidence="3">Uncharacterized protein</fullName>
    </submittedName>
</protein>
<evidence type="ECO:0000256" key="1">
    <source>
        <dbReference type="SAM" id="MobiDB-lite"/>
    </source>
</evidence>
<dbReference type="RefSeq" id="WP_191783434.1">
    <property type="nucleotide sequence ID" value="NZ_JACSQV010000008.1"/>
</dbReference>
<keyword evidence="2" id="KW-0472">Membrane</keyword>
<name>A0ABR8QEA1_9CELL</name>
<dbReference type="EMBL" id="JACSQV010000008">
    <property type="protein sequence ID" value="MBD7918756.1"/>
    <property type="molecule type" value="Genomic_DNA"/>
</dbReference>